<dbReference type="InterPro" id="IPR049945">
    <property type="entry name" value="AAA_22"/>
</dbReference>
<comment type="caution">
    <text evidence="5">Lacks conserved residue(s) required for the propagation of feature annotation.</text>
</comment>
<name>A0A7D5M423_9ARCH</name>
<protein>
    <recommendedName>
        <fullName evidence="5">ORC1-type DNA replication protein</fullName>
    </recommendedName>
</protein>
<dbReference type="HAMAP" id="MF_01407">
    <property type="entry name" value="ORC1_type_DNA_replic_protein"/>
    <property type="match status" value="1"/>
</dbReference>
<evidence type="ECO:0000256" key="3">
    <source>
        <dbReference type="ARBA" id="ARBA00022741"/>
    </source>
</evidence>
<dbReference type="GO" id="GO:0006260">
    <property type="term" value="P:DNA replication"/>
    <property type="evidence" value="ECO:0007669"/>
    <property type="project" value="UniProtKB-UniRule"/>
</dbReference>
<feature type="domain" description="Cdc6 C-terminal" evidence="7">
    <location>
        <begin position="314"/>
        <end position="396"/>
    </location>
</feature>
<dbReference type="OrthoDB" id="195574at2157"/>
<dbReference type="PANTHER" id="PTHR10763:SF26">
    <property type="entry name" value="CELL DIVISION CONTROL PROTEIN 6 HOMOLOG"/>
    <property type="match status" value="1"/>
</dbReference>
<dbReference type="Pfam" id="PF09079">
    <property type="entry name" value="WHD_Cdc6"/>
    <property type="match status" value="1"/>
</dbReference>
<dbReference type="InterPro" id="IPR050311">
    <property type="entry name" value="ORC1/CDC6"/>
</dbReference>
<dbReference type="InterPro" id="IPR036390">
    <property type="entry name" value="WH_DNA-bd_sf"/>
</dbReference>
<keyword evidence="3 5" id="KW-0547">Nucleotide-binding</keyword>
<dbReference type="Proteomes" id="UP000509441">
    <property type="component" value="Chromosome"/>
</dbReference>
<dbReference type="InterPro" id="IPR027417">
    <property type="entry name" value="P-loop_NTPase"/>
</dbReference>
<dbReference type="Gene3D" id="1.10.10.10">
    <property type="entry name" value="Winged helix-like DNA-binding domain superfamily/Winged helix DNA-binding domain"/>
    <property type="match status" value="1"/>
</dbReference>
<dbReference type="Pfam" id="PF22703">
    <property type="entry name" value="Cdc6_lid"/>
    <property type="match status" value="1"/>
</dbReference>
<proteinExistence type="inferred from homology"/>
<dbReference type="InterPro" id="IPR055237">
    <property type="entry name" value="Cdc6_lid"/>
</dbReference>
<feature type="binding site" evidence="5">
    <location>
        <position position="221"/>
    </location>
    <ligand>
        <name>ATP</name>
        <dbReference type="ChEBI" id="CHEBI:30616"/>
    </ligand>
</feature>
<evidence type="ECO:0000256" key="4">
    <source>
        <dbReference type="ARBA" id="ARBA00022840"/>
    </source>
</evidence>
<dbReference type="InterPro" id="IPR036388">
    <property type="entry name" value="WH-like_DNA-bd_sf"/>
</dbReference>
<dbReference type="KEGG" id="nox:C5F49_01935"/>
<dbReference type="NCBIfam" id="TIGR02928">
    <property type="entry name" value="orc1/cdc6 family replication initiation protein"/>
    <property type="match status" value="1"/>
</dbReference>
<evidence type="ECO:0000313" key="9">
    <source>
        <dbReference type="Proteomes" id="UP000509441"/>
    </source>
</evidence>
<dbReference type="AlphaFoldDB" id="A0A7D5M423"/>
<evidence type="ECO:0000259" key="6">
    <source>
        <dbReference type="SMART" id="SM00382"/>
    </source>
</evidence>
<dbReference type="GO" id="GO:0005524">
    <property type="term" value="F:ATP binding"/>
    <property type="evidence" value="ECO:0007669"/>
    <property type="project" value="UniProtKB-UniRule"/>
</dbReference>
<dbReference type="GO" id="GO:0016887">
    <property type="term" value="F:ATP hydrolysis activity"/>
    <property type="evidence" value="ECO:0007669"/>
    <property type="project" value="InterPro"/>
</dbReference>
<accession>A0A7D5M423</accession>
<dbReference type="Gene3D" id="1.10.8.60">
    <property type="match status" value="1"/>
</dbReference>
<feature type="domain" description="AAA+ ATPase" evidence="6">
    <location>
        <begin position="63"/>
        <end position="217"/>
    </location>
</feature>
<dbReference type="InterPro" id="IPR015163">
    <property type="entry name" value="Cdc6_C"/>
</dbReference>
<dbReference type="SMART" id="SM00382">
    <property type="entry name" value="AAA"/>
    <property type="match status" value="1"/>
</dbReference>
<dbReference type="Pfam" id="PF13401">
    <property type="entry name" value="AAA_22"/>
    <property type="match status" value="1"/>
</dbReference>
<evidence type="ECO:0000256" key="5">
    <source>
        <dbReference type="HAMAP-Rule" id="MF_01407"/>
    </source>
</evidence>
<evidence type="ECO:0000256" key="2">
    <source>
        <dbReference type="ARBA" id="ARBA00022705"/>
    </source>
</evidence>
<dbReference type="SMART" id="SM01074">
    <property type="entry name" value="Cdc6_C"/>
    <property type="match status" value="1"/>
</dbReference>
<comment type="function">
    <text evidence="5">Involved in regulation of DNA replication.</text>
</comment>
<dbReference type="GeneID" id="56060672"/>
<dbReference type="SUPFAM" id="SSF46785">
    <property type="entry name" value="Winged helix' DNA-binding domain"/>
    <property type="match status" value="1"/>
</dbReference>
<keyword evidence="4 5" id="KW-0067">ATP-binding</keyword>
<dbReference type="InterPro" id="IPR014277">
    <property type="entry name" value="Orc1/Cdc6_arc"/>
</dbReference>
<organism evidence="8 9">
    <name type="scientific">Nitrosopumilus oxyclinae</name>
    <dbReference type="NCBI Taxonomy" id="1959104"/>
    <lineage>
        <taxon>Archaea</taxon>
        <taxon>Nitrososphaerota</taxon>
        <taxon>Nitrososphaeria</taxon>
        <taxon>Nitrosopumilales</taxon>
        <taxon>Nitrosopumilaceae</taxon>
        <taxon>Nitrosopumilus</taxon>
    </lineage>
</organism>
<dbReference type="RefSeq" id="WP_179363087.1">
    <property type="nucleotide sequence ID" value="NZ_CP026994.1"/>
</dbReference>
<keyword evidence="9" id="KW-1185">Reference proteome</keyword>
<comment type="similarity">
    <text evidence="1 5">Belongs to the CDC6/cdc18 family.</text>
</comment>
<keyword evidence="2 5" id="KW-0235">DNA replication</keyword>
<evidence type="ECO:0000259" key="7">
    <source>
        <dbReference type="SMART" id="SM01074"/>
    </source>
</evidence>
<dbReference type="Gene3D" id="3.40.50.300">
    <property type="entry name" value="P-loop containing nucleotide triphosphate hydrolases"/>
    <property type="match status" value="1"/>
</dbReference>
<dbReference type="InterPro" id="IPR003593">
    <property type="entry name" value="AAA+_ATPase"/>
</dbReference>
<evidence type="ECO:0000256" key="1">
    <source>
        <dbReference type="ARBA" id="ARBA00006184"/>
    </source>
</evidence>
<reference evidence="8 9" key="1">
    <citation type="submission" date="2018-02" db="EMBL/GenBank/DDBJ databases">
        <title>Complete genome of Nitrosopumilus oxyclinae HCE1.</title>
        <authorList>
            <person name="Qin W."/>
            <person name="Zheng Y."/>
            <person name="Stahl D.A."/>
        </authorList>
    </citation>
    <scope>NUCLEOTIDE SEQUENCE [LARGE SCALE GENOMIC DNA]</scope>
    <source>
        <strain evidence="8 9">HCE1</strain>
    </source>
</reference>
<sequence>MFLVEQMHKRKFQKLLKKEIDRMTAFKDQSYFDTLSAPKKILGREDKIQELLGMIVGYKKNFVPPLVSVYGRSGSGKSTLVKFVLDNLPDISTCIVNLRKSKTIFGASNLILEELQGKTITNSNGLNKAIENVESAIVQKLEHEKKNTLFILLDEADSILNDKRGNPSDFFYKLLTIIEDLKKQNYLVSIITISNNLFDQYNLDDRVKSRIGNNHILFDPYSKDEIVDILKEISDKALHEKVDLPILQQCAHLSSSIHGDARRAIDLLHSAAKLAIKENQPISKDHVAQANDLLDSDFVLQFLKTAPYHMKVICYVIGQSTFVSGKQWHYTSAIEKVYSNVLPEDKKNLGYRRVSDLLNELAQAGILESSTKTLGRYGSGKMYRLKFPADIIGKYFPEKFVLWEQMKNEYYSVNHDPDVKYNRDPRLKFDRFEGIKKYQELLGQF</sequence>
<dbReference type="SUPFAM" id="SSF52540">
    <property type="entry name" value="P-loop containing nucleoside triphosphate hydrolases"/>
    <property type="match status" value="1"/>
</dbReference>
<evidence type="ECO:0000313" key="8">
    <source>
        <dbReference type="EMBL" id="QLH04207.1"/>
    </source>
</evidence>
<feature type="binding site" evidence="5">
    <location>
        <begin position="75"/>
        <end position="79"/>
    </location>
    <ligand>
        <name>ATP</name>
        <dbReference type="ChEBI" id="CHEBI:30616"/>
    </ligand>
</feature>
<dbReference type="EMBL" id="CP026994">
    <property type="protein sequence ID" value="QLH04207.1"/>
    <property type="molecule type" value="Genomic_DNA"/>
</dbReference>
<gene>
    <name evidence="8" type="ORF">C5F49_01935</name>
</gene>
<dbReference type="PANTHER" id="PTHR10763">
    <property type="entry name" value="CELL DIVISION CONTROL PROTEIN 6-RELATED"/>
    <property type="match status" value="1"/>
</dbReference>